<feature type="signal peptide" evidence="2">
    <location>
        <begin position="1"/>
        <end position="23"/>
    </location>
</feature>
<evidence type="ECO:0000313" key="3">
    <source>
        <dbReference type="EMBL" id="AXE60801.1"/>
    </source>
</evidence>
<keyword evidence="4" id="KW-1185">Reference proteome</keyword>
<dbReference type="PROSITE" id="PS51257">
    <property type="entry name" value="PROKAR_LIPOPROTEIN"/>
    <property type="match status" value="1"/>
</dbReference>
<dbReference type="RefSeq" id="WP_114190909.1">
    <property type="nucleotide sequence ID" value="NZ_CP029295.1"/>
</dbReference>
<feature type="chain" id="PRO_5016244447" description="Lipoprotein" evidence="2">
    <location>
        <begin position="24"/>
        <end position="325"/>
    </location>
</feature>
<evidence type="ECO:0000256" key="2">
    <source>
        <dbReference type="SAM" id="SignalP"/>
    </source>
</evidence>
<gene>
    <name evidence="3" type="ORF">DA803_01715</name>
</gene>
<organism evidence="3 4">
    <name type="scientific">[Mycoplasma] phocae</name>
    <dbReference type="NCBI Taxonomy" id="142651"/>
    <lineage>
        <taxon>Bacteria</taxon>
        <taxon>Bacillati</taxon>
        <taxon>Mycoplasmatota</taxon>
        <taxon>Mycoplasmoidales</taxon>
        <taxon>Metamycoplasmataceae</taxon>
        <taxon>Metamycoplasma</taxon>
    </lineage>
</organism>
<dbReference type="EMBL" id="CP029295">
    <property type="protein sequence ID" value="AXE60801.1"/>
    <property type="molecule type" value="Genomic_DNA"/>
</dbReference>
<feature type="compositionally biased region" description="Basic and acidic residues" evidence="1">
    <location>
        <begin position="80"/>
        <end position="95"/>
    </location>
</feature>
<accession>A0A2Z5IR11</accession>
<keyword evidence="2" id="KW-0732">Signal</keyword>
<protein>
    <recommendedName>
        <fullName evidence="5">Lipoprotein</fullName>
    </recommendedName>
</protein>
<reference evidence="3 4" key="1">
    <citation type="submission" date="2018-05" db="EMBL/GenBank/DDBJ databases">
        <title>Annotation of the Mycoplasma phocidae genome.</title>
        <authorList>
            <person name="Brown D.R."/>
            <person name="Kutish G.F."/>
            <person name="Frasca S.Jr."/>
        </authorList>
    </citation>
    <scope>NUCLEOTIDE SEQUENCE [LARGE SCALE GENOMIC DNA]</scope>
    <source>
        <strain evidence="3 4">105</strain>
    </source>
</reference>
<name>A0A2Z5IR11_9BACT</name>
<dbReference type="Proteomes" id="UP000252477">
    <property type="component" value="Chromosome"/>
</dbReference>
<evidence type="ECO:0008006" key="5">
    <source>
        <dbReference type="Google" id="ProtNLM"/>
    </source>
</evidence>
<feature type="compositionally biased region" description="Basic and acidic residues" evidence="1">
    <location>
        <begin position="104"/>
        <end position="114"/>
    </location>
</feature>
<sequence length="325" mass="37630">MKKKNFKWWIALPTVIATLPLIAAACGNTKGKEMEKDKDQMGENKKPNDMMKKPDGSMGKNENKPDDMMKKPDGGMGKNDMNENKPDDMTKKPDSDNQEQGNMGEKKPDKNEMKPEILTPEQKIKQYHKDLLYFNLYYLTEFIIQNPMTFKIVLPDYPYFEELNFNINEIPKYDNKNNNLVSKGKELVSDIEKIKIKHNNNDLENLTPLIIGLKGDDGKHRMFLNTIKEEYGNFIKNIKEKDKSELIIFKKMLEKIKELIKEEKVDFDYKNEIGLFILIGSITNIENSNNILTISSILNNSIDKMKALTEEQIQEIEAILNVITI</sequence>
<proteinExistence type="predicted"/>
<feature type="compositionally biased region" description="Basic and acidic residues" evidence="1">
    <location>
        <begin position="30"/>
        <end position="73"/>
    </location>
</feature>
<evidence type="ECO:0000256" key="1">
    <source>
        <dbReference type="SAM" id="MobiDB-lite"/>
    </source>
</evidence>
<feature type="region of interest" description="Disordered" evidence="1">
    <location>
        <begin position="30"/>
        <end position="114"/>
    </location>
</feature>
<evidence type="ECO:0000313" key="4">
    <source>
        <dbReference type="Proteomes" id="UP000252477"/>
    </source>
</evidence>
<dbReference type="AlphaFoldDB" id="A0A2Z5IR11"/>
<dbReference type="KEGG" id="mpho:DA803_01715"/>